<dbReference type="Gene3D" id="3.40.1080.10">
    <property type="entry name" value="Glutaconate Coenzyme A-transferase"/>
    <property type="match status" value="1"/>
</dbReference>
<proteinExistence type="inferred from homology"/>
<gene>
    <name evidence="2" type="ORF">ABE41_002770</name>
</gene>
<dbReference type="InterPro" id="IPR004165">
    <property type="entry name" value="CoA_trans_fam_I"/>
</dbReference>
<accession>A0A1B1Z0K8</accession>
<dbReference type="EMBL" id="CP016761">
    <property type="protein sequence ID" value="ANX10935.1"/>
    <property type="molecule type" value="Genomic_DNA"/>
</dbReference>
<name>A0A1B1Z0K8_9BACL</name>
<dbReference type="Pfam" id="PF01144">
    <property type="entry name" value="CoA_trans"/>
    <property type="match status" value="1"/>
</dbReference>
<dbReference type="Gene3D" id="3.30.30.40">
    <property type="match status" value="1"/>
</dbReference>
<evidence type="ECO:0000313" key="2">
    <source>
        <dbReference type="EMBL" id="ANX10935.1"/>
    </source>
</evidence>
<dbReference type="SUPFAM" id="SSF100950">
    <property type="entry name" value="NagB/RpiA/CoA transferase-like"/>
    <property type="match status" value="1"/>
</dbReference>
<protein>
    <submittedName>
        <fullName evidence="2">3-oxoadipate--succinyl-CoA transferase subunit A</fullName>
    </submittedName>
</protein>
<dbReference type="OrthoDB" id="9777193at2"/>
<dbReference type="RefSeq" id="WP_066286307.1">
    <property type="nucleotide sequence ID" value="NZ_CP016761.1"/>
</dbReference>
<dbReference type="SMART" id="SM00882">
    <property type="entry name" value="CoA_trans"/>
    <property type="match status" value="1"/>
</dbReference>
<dbReference type="PANTHER" id="PTHR43293:SF3">
    <property type="entry name" value="CHOLESTEROL RING-CLEAVING HYDROLASE IPDB SUBUNIT"/>
    <property type="match status" value="1"/>
</dbReference>
<dbReference type="InterPro" id="IPR037171">
    <property type="entry name" value="NagB/RpiA_transferase-like"/>
</dbReference>
<dbReference type="PANTHER" id="PTHR43293">
    <property type="entry name" value="ACETATE COA-TRANSFERASE YDIF"/>
    <property type="match status" value="1"/>
</dbReference>
<evidence type="ECO:0000313" key="3">
    <source>
        <dbReference type="Proteomes" id="UP000077412"/>
    </source>
</evidence>
<dbReference type="Proteomes" id="UP000077412">
    <property type="component" value="Chromosome"/>
</dbReference>
<keyword evidence="2" id="KW-0808">Transferase</keyword>
<dbReference type="STRING" id="255247.ABE41_002770"/>
<evidence type="ECO:0000256" key="1">
    <source>
        <dbReference type="ARBA" id="ARBA00007047"/>
    </source>
</evidence>
<dbReference type="AlphaFoldDB" id="A0A1B1Z0K8"/>
<dbReference type="GO" id="GO:0008410">
    <property type="term" value="F:CoA-transferase activity"/>
    <property type="evidence" value="ECO:0007669"/>
    <property type="project" value="InterPro"/>
</dbReference>
<keyword evidence="3" id="KW-1185">Reference proteome</keyword>
<dbReference type="KEGG" id="far:ABE41_002770"/>
<sequence>MAEIASVQEAVQTLITDHESVALEGFTHLIPQGAGHEIIRQGKKDLTLIRLTPDLIYDQLIGMGLVKKLIFSWGGNPGVGSLHRFRDAVEHQWPRELELEEHTHAGLANRYVAGASGLPFMVMKGYRGTDLLRNTKNAAVIDCPFTGEKVAAVAAINPDTTIIHAQQADRKGNVQLWGITGIQKEAAFSAKKVIVTVEEVVDKIEPRPHAVFLPSFTIDVVCKVPGGTYPSYALDYTKRDNQFYKKWDSISRDRNTFMNWMERHVLQTKNTEEFLRSLEGVVT</sequence>
<comment type="similarity">
    <text evidence="1">Belongs to the 3-oxoacid CoA-transferase subunit B family.</text>
</comment>
<organism evidence="2 3">
    <name type="scientific">Fictibacillus arsenicus</name>
    <dbReference type="NCBI Taxonomy" id="255247"/>
    <lineage>
        <taxon>Bacteria</taxon>
        <taxon>Bacillati</taxon>
        <taxon>Bacillota</taxon>
        <taxon>Bacilli</taxon>
        <taxon>Bacillales</taxon>
        <taxon>Fictibacillaceae</taxon>
        <taxon>Fictibacillus</taxon>
    </lineage>
</organism>
<reference evidence="2 3" key="1">
    <citation type="submission" date="2016-08" db="EMBL/GenBank/DDBJ databases">
        <title>Complete genome sequence of Fictibacillus arsenicus G25-54, a strain with toxicity to nematodes and a potential arsenic-resistance activity.</title>
        <authorList>
            <person name="Zheng Z."/>
        </authorList>
    </citation>
    <scope>NUCLEOTIDE SEQUENCE [LARGE SCALE GENOMIC DNA]</scope>
    <source>
        <strain evidence="2 3">G25-54</strain>
    </source>
</reference>